<dbReference type="STRING" id="230819.A0A5C3KHV5"/>
<feature type="domain" description="Integrase SAM-like N-terminal" evidence="3">
    <location>
        <begin position="7"/>
        <end position="74"/>
    </location>
</feature>
<dbReference type="GO" id="GO:0015074">
    <property type="term" value="P:DNA integration"/>
    <property type="evidence" value="ECO:0007669"/>
    <property type="project" value="InterPro"/>
</dbReference>
<evidence type="ECO:0000259" key="3">
    <source>
        <dbReference type="Pfam" id="PF02899"/>
    </source>
</evidence>
<dbReference type="InterPro" id="IPR011010">
    <property type="entry name" value="DNA_brk_join_enz"/>
</dbReference>
<organism evidence="4 5">
    <name type="scientific">Coprinopsis marcescibilis</name>
    <name type="common">Agaric fungus</name>
    <name type="synonym">Psathyrella marcescibilis</name>
    <dbReference type="NCBI Taxonomy" id="230819"/>
    <lineage>
        <taxon>Eukaryota</taxon>
        <taxon>Fungi</taxon>
        <taxon>Dikarya</taxon>
        <taxon>Basidiomycota</taxon>
        <taxon>Agaricomycotina</taxon>
        <taxon>Agaricomycetes</taxon>
        <taxon>Agaricomycetidae</taxon>
        <taxon>Agaricales</taxon>
        <taxon>Agaricineae</taxon>
        <taxon>Psathyrellaceae</taxon>
        <taxon>Coprinopsis</taxon>
    </lineage>
</organism>
<evidence type="ECO:0000313" key="5">
    <source>
        <dbReference type="Proteomes" id="UP000307440"/>
    </source>
</evidence>
<dbReference type="InterPro" id="IPR052925">
    <property type="entry name" value="Phage_Integrase-like_Recomb"/>
</dbReference>
<accession>A0A5C3KHV5</accession>
<protein>
    <recommendedName>
        <fullName evidence="3">Integrase SAM-like N-terminal domain-containing protein</fullName>
    </recommendedName>
</protein>
<dbReference type="GO" id="GO:0003677">
    <property type="term" value="F:DNA binding"/>
    <property type="evidence" value="ECO:0007669"/>
    <property type="project" value="UniProtKB-KW"/>
</dbReference>
<dbReference type="GO" id="GO:0006310">
    <property type="term" value="P:DNA recombination"/>
    <property type="evidence" value="ECO:0007669"/>
    <property type="project" value="UniProtKB-KW"/>
</dbReference>
<dbReference type="Pfam" id="PF02899">
    <property type="entry name" value="Phage_int_SAM_1"/>
    <property type="match status" value="1"/>
</dbReference>
<reference evidence="4 5" key="1">
    <citation type="journal article" date="2019" name="Nat. Ecol. Evol.">
        <title>Megaphylogeny resolves global patterns of mushroom evolution.</title>
        <authorList>
            <person name="Varga T."/>
            <person name="Krizsan K."/>
            <person name="Foldi C."/>
            <person name="Dima B."/>
            <person name="Sanchez-Garcia M."/>
            <person name="Sanchez-Ramirez S."/>
            <person name="Szollosi G.J."/>
            <person name="Szarkandi J.G."/>
            <person name="Papp V."/>
            <person name="Albert L."/>
            <person name="Andreopoulos W."/>
            <person name="Angelini C."/>
            <person name="Antonin V."/>
            <person name="Barry K.W."/>
            <person name="Bougher N.L."/>
            <person name="Buchanan P."/>
            <person name="Buyck B."/>
            <person name="Bense V."/>
            <person name="Catcheside P."/>
            <person name="Chovatia M."/>
            <person name="Cooper J."/>
            <person name="Damon W."/>
            <person name="Desjardin D."/>
            <person name="Finy P."/>
            <person name="Geml J."/>
            <person name="Haridas S."/>
            <person name="Hughes K."/>
            <person name="Justo A."/>
            <person name="Karasinski D."/>
            <person name="Kautmanova I."/>
            <person name="Kiss B."/>
            <person name="Kocsube S."/>
            <person name="Kotiranta H."/>
            <person name="LaButti K.M."/>
            <person name="Lechner B.E."/>
            <person name="Liimatainen K."/>
            <person name="Lipzen A."/>
            <person name="Lukacs Z."/>
            <person name="Mihaltcheva S."/>
            <person name="Morgado L.N."/>
            <person name="Niskanen T."/>
            <person name="Noordeloos M.E."/>
            <person name="Ohm R.A."/>
            <person name="Ortiz-Santana B."/>
            <person name="Ovrebo C."/>
            <person name="Racz N."/>
            <person name="Riley R."/>
            <person name="Savchenko A."/>
            <person name="Shiryaev A."/>
            <person name="Soop K."/>
            <person name="Spirin V."/>
            <person name="Szebenyi C."/>
            <person name="Tomsovsky M."/>
            <person name="Tulloss R.E."/>
            <person name="Uehling J."/>
            <person name="Grigoriev I.V."/>
            <person name="Vagvolgyi C."/>
            <person name="Papp T."/>
            <person name="Martin F.M."/>
            <person name="Miettinen O."/>
            <person name="Hibbett D.S."/>
            <person name="Nagy L.G."/>
        </authorList>
    </citation>
    <scope>NUCLEOTIDE SEQUENCE [LARGE SCALE GENOMIC DNA]</scope>
    <source>
        <strain evidence="4 5">CBS 121175</strain>
    </source>
</reference>
<dbReference type="Gene3D" id="1.10.150.130">
    <property type="match status" value="1"/>
</dbReference>
<dbReference type="SUPFAM" id="SSF47823">
    <property type="entry name" value="lambda integrase-like, N-terminal domain"/>
    <property type="match status" value="1"/>
</dbReference>
<sequence length="322" mass="36136">RLRFALKNSVSQSTAKNYSSALSAFTRFCNKESIPVRLQFPSSEYILCAFAASGAGTLSASTVRNRLAALRNYHITHGLPWNGSQMLQSVIAGVDRLLPPSSRRPLRLPVDAKMITKLVSSLNLHEPFDAAVAACASVAFWGQARLRELLQTSARSLQNPVIPLCRHLRKSHRNKKSWILQLPQTKTKRHGDDMVLVRQDTLSDPHFLLRNHFHVSAGRNSHNLFVYASKFGPRNLTKAHFLERCNQIWTGLGYTRFTGHSFRIGGTTELLLAGVPPDVVKAMGRWSSDSFLRYWRTLDGFAPSYTENLHTSKRTKKRVVGG</sequence>
<dbReference type="OrthoDB" id="3254696at2759"/>
<dbReference type="EMBL" id="ML210327">
    <property type="protein sequence ID" value="TFK19746.1"/>
    <property type="molecule type" value="Genomic_DNA"/>
</dbReference>
<keyword evidence="5" id="KW-1185">Reference proteome</keyword>
<keyword evidence="1" id="KW-0238">DNA-binding</keyword>
<dbReference type="PANTHER" id="PTHR34605">
    <property type="entry name" value="PHAGE_INTEGRASE DOMAIN-CONTAINING PROTEIN"/>
    <property type="match status" value="1"/>
</dbReference>
<dbReference type="SUPFAM" id="SSF56349">
    <property type="entry name" value="DNA breaking-rejoining enzymes"/>
    <property type="match status" value="1"/>
</dbReference>
<evidence type="ECO:0000256" key="2">
    <source>
        <dbReference type="ARBA" id="ARBA00023172"/>
    </source>
</evidence>
<dbReference type="Gene3D" id="1.10.443.10">
    <property type="entry name" value="Intergrase catalytic core"/>
    <property type="match status" value="1"/>
</dbReference>
<dbReference type="InterPro" id="IPR004107">
    <property type="entry name" value="Integrase_SAM-like_N"/>
</dbReference>
<name>A0A5C3KHV5_COPMA</name>
<dbReference type="InterPro" id="IPR013762">
    <property type="entry name" value="Integrase-like_cat_sf"/>
</dbReference>
<evidence type="ECO:0000256" key="1">
    <source>
        <dbReference type="ARBA" id="ARBA00023125"/>
    </source>
</evidence>
<keyword evidence="2" id="KW-0233">DNA recombination</keyword>
<proteinExistence type="predicted"/>
<dbReference type="PANTHER" id="PTHR34605:SF3">
    <property type="entry name" value="P CELL-TYPE AGGLUTINATION PROTEIN MAP4-LIKE-RELATED"/>
    <property type="match status" value="1"/>
</dbReference>
<dbReference type="InterPro" id="IPR010998">
    <property type="entry name" value="Integrase_recombinase_N"/>
</dbReference>
<feature type="non-terminal residue" evidence="4">
    <location>
        <position position="1"/>
    </location>
</feature>
<dbReference type="Proteomes" id="UP000307440">
    <property type="component" value="Unassembled WGS sequence"/>
</dbReference>
<gene>
    <name evidence="4" type="ORF">FA15DRAFT_600945</name>
</gene>
<evidence type="ECO:0000313" key="4">
    <source>
        <dbReference type="EMBL" id="TFK19746.1"/>
    </source>
</evidence>
<dbReference type="AlphaFoldDB" id="A0A5C3KHV5"/>